<protein>
    <submittedName>
        <fullName evidence="1">Uncharacterized protein</fullName>
    </submittedName>
</protein>
<dbReference type="AlphaFoldDB" id="A0A369IZE5"/>
<proteinExistence type="predicted"/>
<dbReference type="EMBL" id="LUEZ02000212">
    <property type="protein sequence ID" value="RDB15118.1"/>
    <property type="molecule type" value="Genomic_DNA"/>
</dbReference>
<name>A0A369IZE5_HYPMA</name>
<evidence type="ECO:0000313" key="2">
    <source>
        <dbReference type="Proteomes" id="UP000076154"/>
    </source>
</evidence>
<organism evidence="1 2">
    <name type="scientific">Hypsizygus marmoreus</name>
    <name type="common">White beech mushroom</name>
    <name type="synonym">Agaricus marmoreus</name>
    <dbReference type="NCBI Taxonomy" id="39966"/>
    <lineage>
        <taxon>Eukaryota</taxon>
        <taxon>Fungi</taxon>
        <taxon>Dikarya</taxon>
        <taxon>Basidiomycota</taxon>
        <taxon>Agaricomycotina</taxon>
        <taxon>Agaricomycetes</taxon>
        <taxon>Agaricomycetidae</taxon>
        <taxon>Agaricales</taxon>
        <taxon>Tricholomatineae</taxon>
        <taxon>Lyophyllaceae</taxon>
        <taxon>Hypsizygus</taxon>
    </lineage>
</organism>
<dbReference type="Proteomes" id="UP000076154">
    <property type="component" value="Unassembled WGS sequence"/>
</dbReference>
<comment type="caution">
    <text evidence="1">The sequence shown here is derived from an EMBL/GenBank/DDBJ whole genome shotgun (WGS) entry which is preliminary data.</text>
</comment>
<evidence type="ECO:0000313" key="1">
    <source>
        <dbReference type="EMBL" id="RDB15118.1"/>
    </source>
</evidence>
<dbReference type="InParanoid" id="A0A369IZE5"/>
<reference evidence="1" key="1">
    <citation type="submission" date="2018-04" db="EMBL/GenBank/DDBJ databases">
        <title>Whole genome sequencing of Hypsizygus marmoreus.</title>
        <authorList>
            <person name="Choi I.-G."/>
            <person name="Min B."/>
            <person name="Kim J.-G."/>
            <person name="Kim S."/>
            <person name="Oh Y.-L."/>
            <person name="Kong W.-S."/>
            <person name="Park H."/>
            <person name="Jeong J."/>
            <person name="Song E.-S."/>
        </authorList>
    </citation>
    <scope>NUCLEOTIDE SEQUENCE [LARGE SCALE GENOMIC DNA]</scope>
    <source>
        <strain evidence="1">51987-8</strain>
    </source>
</reference>
<accession>A0A369IZE5</accession>
<gene>
    <name evidence="1" type="ORF">Hypma_005215</name>
</gene>
<sequence length="124" mass="13703">MCDPGCLFVHAPVLNSLSIPLDNNYPRSCESTVHFRTPVSTFLSAYERDLIQRRVQGAAADELRFSDELVGRGAQLEVVDPIMLARGSTMLPTSNMDFLGLMMVNAALAKLKRPWAALGYRVFA</sequence>
<keyword evidence="2" id="KW-1185">Reference proteome</keyword>